<dbReference type="Proteomes" id="UP000178726">
    <property type="component" value="Unassembled WGS sequence"/>
</dbReference>
<dbReference type="GO" id="GO:0006753">
    <property type="term" value="P:nucleoside phosphate metabolic process"/>
    <property type="evidence" value="ECO:0007669"/>
    <property type="project" value="TreeGrafter"/>
</dbReference>
<evidence type="ECO:0000313" key="5">
    <source>
        <dbReference type="Proteomes" id="UP000178726"/>
    </source>
</evidence>
<evidence type="ECO:0000259" key="3">
    <source>
        <dbReference type="PROSITE" id="PS51462"/>
    </source>
</evidence>
<reference evidence="4 5" key="1">
    <citation type="journal article" date="2016" name="Nat. Commun.">
        <title>Thousands of microbial genomes shed light on interconnected biogeochemical processes in an aquifer system.</title>
        <authorList>
            <person name="Anantharaman K."/>
            <person name="Brown C.T."/>
            <person name="Hug L.A."/>
            <person name="Sharon I."/>
            <person name="Castelle C.J."/>
            <person name="Probst A.J."/>
            <person name="Thomas B.C."/>
            <person name="Singh A."/>
            <person name="Wilkins M.J."/>
            <person name="Karaoz U."/>
            <person name="Brodie E.L."/>
            <person name="Williams K.H."/>
            <person name="Hubbard S.S."/>
            <person name="Banfield J.F."/>
        </authorList>
    </citation>
    <scope>NUCLEOTIDE SEQUENCE [LARGE SCALE GENOMIC DNA]</scope>
</reference>
<comment type="cofactor">
    <cofactor evidence="1">
        <name>Mg(2+)</name>
        <dbReference type="ChEBI" id="CHEBI:18420"/>
    </cofactor>
</comment>
<proteinExistence type="predicted"/>
<dbReference type="PANTHER" id="PTHR11839">
    <property type="entry name" value="UDP/ADP-SUGAR PYROPHOSPHATASE"/>
    <property type="match status" value="1"/>
</dbReference>
<dbReference type="EMBL" id="MFQK01000048">
    <property type="protein sequence ID" value="OGH80427.1"/>
    <property type="molecule type" value="Genomic_DNA"/>
</dbReference>
<evidence type="ECO:0000256" key="1">
    <source>
        <dbReference type="ARBA" id="ARBA00001946"/>
    </source>
</evidence>
<dbReference type="InterPro" id="IPR015797">
    <property type="entry name" value="NUDIX_hydrolase-like_dom_sf"/>
</dbReference>
<dbReference type="SUPFAM" id="SSF55811">
    <property type="entry name" value="Nudix"/>
    <property type="match status" value="1"/>
</dbReference>
<keyword evidence="2" id="KW-0378">Hydrolase</keyword>
<name>A0A1F6N8Z7_9BACT</name>
<organism evidence="4 5">
    <name type="scientific">Candidatus Magasanikbacteria bacterium RIFCSPLOWO2_02_FULL_44_11</name>
    <dbReference type="NCBI Taxonomy" id="1798689"/>
    <lineage>
        <taxon>Bacteria</taxon>
        <taxon>Candidatus Magasanikiibacteriota</taxon>
    </lineage>
</organism>
<feature type="domain" description="Nudix hydrolase" evidence="3">
    <location>
        <begin position="39"/>
        <end position="167"/>
    </location>
</feature>
<dbReference type="InterPro" id="IPR000086">
    <property type="entry name" value="NUDIX_hydrolase_dom"/>
</dbReference>
<dbReference type="Pfam" id="PF00293">
    <property type="entry name" value="NUDIX"/>
    <property type="match status" value="1"/>
</dbReference>
<dbReference type="PANTHER" id="PTHR11839:SF18">
    <property type="entry name" value="NUDIX HYDROLASE DOMAIN-CONTAINING PROTEIN"/>
    <property type="match status" value="1"/>
</dbReference>
<dbReference type="AlphaFoldDB" id="A0A1F6N8Z7"/>
<evidence type="ECO:0000313" key="4">
    <source>
        <dbReference type="EMBL" id="OGH80427.1"/>
    </source>
</evidence>
<gene>
    <name evidence="4" type="ORF">A3I29_00560</name>
</gene>
<sequence>MSKAVFGNDKVVYNGIIFKIHRRIIMLPNGRKKMIEYCERPNSVSVLAFNKKNELLMIREHRPGYKHNVWFLPGGRMDKAGESPKQAALRELREETGFGAKKMKLIQKKSPSGTLLWNIYIYSARDLYWQPLDRDPGEFIKFQFVPFKKAVQMALDGTIENEFISYNIIRFNEMLKRKEFKW</sequence>
<dbReference type="STRING" id="1798689.A3I29_00560"/>
<dbReference type="PROSITE" id="PS51462">
    <property type="entry name" value="NUDIX"/>
    <property type="match status" value="1"/>
</dbReference>
<dbReference type="GO" id="GO:0019693">
    <property type="term" value="P:ribose phosphate metabolic process"/>
    <property type="evidence" value="ECO:0007669"/>
    <property type="project" value="TreeGrafter"/>
</dbReference>
<dbReference type="Gene3D" id="3.90.79.10">
    <property type="entry name" value="Nucleoside Triphosphate Pyrophosphohydrolase"/>
    <property type="match status" value="1"/>
</dbReference>
<dbReference type="GO" id="GO:0016787">
    <property type="term" value="F:hydrolase activity"/>
    <property type="evidence" value="ECO:0007669"/>
    <property type="project" value="UniProtKB-KW"/>
</dbReference>
<evidence type="ECO:0000256" key="2">
    <source>
        <dbReference type="ARBA" id="ARBA00022801"/>
    </source>
</evidence>
<accession>A0A1F6N8Z7</accession>
<protein>
    <recommendedName>
        <fullName evidence="3">Nudix hydrolase domain-containing protein</fullName>
    </recommendedName>
</protein>
<dbReference type="CDD" id="cd03424">
    <property type="entry name" value="NUDIX_ADPRase_Nudt5_UGPPase_Nudt14"/>
    <property type="match status" value="1"/>
</dbReference>
<comment type="caution">
    <text evidence="4">The sequence shown here is derived from an EMBL/GenBank/DDBJ whole genome shotgun (WGS) entry which is preliminary data.</text>
</comment>